<dbReference type="AlphaFoldDB" id="A0A5B7E563"/>
<feature type="region of interest" description="Disordered" evidence="1">
    <location>
        <begin position="104"/>
        <end position="163"/>
    </location>
</feature>
<sequence length="163" mass="18548">MQTLDSFTRGHIIQRSSQRNQCTPKRGLTEGSLYSPEADPYWGTKSAHNYHTFDRVRVRQHKIRRRLEDAVKSQLGVLCRYRANHYYKRGRSARACPASERYANGTAEETSPPKEFMLSSGCGGGARMEEEEEQREMKGSGYRREKGTGEERTAIPWGGSELG</sequence>
<gene>
    <name evidence="2" type="ORF">E2C01_021103</name>
</gene>
<comment type="caution">
    <text evidence="2">The sequence shown here is derived from an EMBL/GenBank/DDBJ whole genome shotgun (WGS) entry which is preliminary data.</text>
</comment>
<evidence type="ECO:0000313" key="3">
    <source>
        <dbReference type="Proteomes" id="UP000324222"/>
    </source>
</evidence>
<feature type="compositionally biased region" description="Basic and acidic residues" evidence="1">
    <location>
        <begin position="135"/>
        <end position="153"/>
    </location>
</feature>
<organism evidence="2 3">
    <name type="scientific">Portunus trituberculatus</name>
    <name type="common">Swimming crab</name>
    <name type="synonym">Neptunus trituberculatus</name>
    <dbReference type="NCBI Taxonomy" id="210409"/>
    <lineage>
        <taxon>Eukaryota</taxon>
        <taxon>Metazoa</taxon>
        <taxon>Ecdysozoa</taxon>
        <taxon>Arthropoda</taxon>
        <taxon>Crustacea</taxon>
        <taxon>Multicrustacea</taxon>
        <taxon>Malacostraca</taxon>
        <taxon>Eumalacostraca</taxon>
        <taxon>Eucarida</taxon>
        <taxon>Decapoda</taxon>
        <taxon>Pleocyemata</taxon>
        <taxon>Brachyura</taxon>
        <taxon>Eubrachyura</taxon>
        <taxon>Portunoidea</taxon>
        <taxon>Portunidae</taxon>
        <taxon>Portuninae</taxon>
        <taxon>Portunus</taxon>
    </lineage>
</organism>
<proteinExistence type="predicted"/>
<protein>
    <submittedName>
        <fullName evidence="2">Uncharacterized protein</fullName>
    </submittedName>
</protein>
<keyword evidence="3" id="KW-1185">Reference proteome</keyword>
<accession>A0A5B7E563</accession>
<reference evidence="2 3" key="1">
    <citation type="submission" date="2019-05" db="EMBL/GenBank/DDBJ databases">
        <title>Another draft genome of Portunus trituberculatus and its Hox gene families provides insights of decapod evolution.</title>
        <authorList>
            <person name="Jeong J.-H."/>
            <person name="Song I."/>
            <person name="Kim S."/>
            <person name="Choi T."/>
            <person name="Kim D."/>
            <person name="Ryu S."/>
            <person name="Kim W."/>
        </authorList>
    </citation>
    <scope>NUCLEOTIDE SEQUENCE [LARGE SCALE GENOMIC DNA]</scope>
    <source>
        <tissue evidence="2">Muscle</tissue>
    </source>
</reference>
<dbReference type="EMBL" id="VSRR010001825">
    <property type="protein sequence ID" value="MPC27914.1"/>
    <property type="molecule type" value="Genomic_DNA"/>
</dbReference>
<dbReference type="Proteomes" id="UP000324222">
    <property type="component" value="Unassembled WGS sequence"/>
</dbReference>
<evidence type="ECO:0000313" key="2">
    <source>
        <dbReference type="EMBL" id="MPC27914.1"/>
    </source>
</evidence>
<evidence type="ECO:0000256" key="1">
    <source>
        <dbReference type="SAM" id="MobiDB-lite"/>
    </source>
</evidence>
<name>A0A5B7E563_PORTR</name>